<name>A0A2A9NS66_9AGAR</name>
<feature type="region of interest" description="Disordered" evidence="1">
    <location>
        <begin position="193"/>
        <end position="239"/>
    </location>
</feature>
<evidence type="ECO:0000256" key="1">
    <source>
        <dbReference type="SAM" id="MobiDB-lite"/>
    </source>
</evidence>
<reference evidence="2 3" key="1">
    <citation type="submission" date="2014-02" db="EMBL/GenBank/DDBJ databases">
        <title>Transposable element dynamics among asymbiotic and ectomycorrhizal Amanita fungi.</title>
        <authorList>
            <consortium name="DOE Joint Genome Institute"/>
            <person name="Hess J."/>
            <person name="Skrede I."/>
            <person name="Wolfe B."/>
            <person name="LaButti K."/>
            <person name="Ohm R.A."/>
            <person name="Grigoriev I.V."/>
            <person name="Pringle A."/>
        </authorList>
    </citation>
    <scope>NUCLEOTIDE SEQUENCE [LARGE SCALE GENOMIC DNA]</scope>
    <source>
        <strain evidence="2 3">SKay4041</strain>
    </source>
</reference>
<feature type="compositionally biased region" description="Low complexity" evidence="1">
    <location>
        <begin position="483"/>
        <end position="505"/>
    </location>
</feature>
<evidence type="ECO:0000313" key="2">
    <source>
        <dbReference type="EMBL" id="PFH50530.1"/>
    </source>
</evidence>
<keyword evidence="3" id="KW-1185">Reference proteome</keyword>
<organism evidence="2 3">
    <name type="scientific">Amanita thiersii Skay4041</name>
    <dbReference type="NCBI Taxonomy" id="703135"/>
    <lineage>
        <taxon>Eukaryota</taxon>
        <taxon>Fungi</taxon>
        <taxon>Dikarya</taxon>
        <taxon>Basidiomycota</taxon>
        <taxon>Agaricomycotina</taxon>
        <taxon>Agaricomycetes</taxon>
        <taxon>Agaricomycetidae</taxon>
        <taxon>Agaricales</taxon>
        <taxon>Pluteineae</taxon>
        <taxon>Amanitaceae</taxon>
        <taxon>Amanita</taxon>
    </lineage>
</organism>
<feature type="compositionally biased region" description="Basic and acidic residues" evidence="1">
    <location>
        <begin position="230"/>
        <end position="239"/>
    </location>
</feature>
<dbReference type="OrthoDB" id="3249923at2759"/>
<feature type="region of interest" description="Disordered" evidence="1">
    <location>
        <begin position="1"/>
        <end position="40"/>
    </location>
</feature>
<gene>
    <name evidence="2" type="ORF">AMATHDRAFT_85750</name>
</gene>
<sequence>MNQPLYKLPNHRRHQPSNTSSSNTTPFAVPQVPQGPQQRNFNFQYRHDRGLQARKQVLFPGPSQRRISRMTPAPTKYIPAKIFHSSPSSTFPKPAPPKRANDYHLLAGPSKLAAQAKPPVRQRYHAPKSASMFRRRAQEVQTVPPSFMLPGMKVVRKEGLVRMPSPRFQGRATRPIQSKVSASHRVLLYPSKSAARKSRAIHEPLPEEEESSEEKTEEEEEIDELQTTSESEHEMEITHEGSLAARLLQSIPDPRTLSSSVSPAISPRPSQAPAEEQPAKSPTPDPLNKLFISLKLYSLPSILLHEARQLPFLVRNLRRGFQSRCLSLNIPITPLPNDHEVEGPFLVRYEHVANAMYERNFEKWQCPLCDLFGTLSTREMLQFHLDQDHKDIFIEWILQTPNEDNTQQQYSWSLHILIPELTITTTTNEDSDKPDLDSYIPSQSVHHPHILTTTPAELSPTLSDLTPLSSSPIISNDPADLFPSASPRRPSIPTTSTSTPSIRLPRPIPLPSLRFSHPTQTFPTHHHLPRPPQYPRPAPSTNRRGPAARQPYLPMKSTFGGPDVYYSTRPGGPYLFDLLQLLPLEPFGTLSWLVLDREEEMYLCDEVPDELKVIQALWSRWIMLNRNTFIANHLQGTKMFINEYWRMIHLAAGWDALFHQLMVLAANLYLGSQDVPHLLGHYESLTGMKFWDQWDSDEE</sequence>
<feature type="region of interest" description="Disordered" evidence="1">
    <location>
        <begin position="474"/>
        <end position="553"/>
    </location>
</feature>
<evidence type="ECO:0000313" key="3">
    <source>
        <dbReference type="Proteomes" id="UP000242287"/>
    </source>
</evidence>
<proteinExistence type="predicted"/>
<feature type="compositionally biased region" description="Acidic residues" evidence="1">
    <location>
        <begin position="206"/>
        <end position="224"/>
    </location>
</feature>
<dbReference type="STRING" id="703135.A0A2A9NS66"/>
<dbReference type="AlphaFoldDB" id="A0A2A9NS66"/>
<dbReference type="Proteomes" id="UP000242287">
    <property type="component" value="Unassembled WGS sequence"/>
</dbReference>
<accession>A0A2A9NS66</accession>
<dbReference type="EMBL" id="KZ302002">
    <property type="protein sequence ID" value="PFH50530.1"/>
    <property type="molecule type" value="Genomic_DNA"/>
</dbReference>
<feature type="region of interest" description="Disordered" evidence="1">
    <location>
        <begin position="253"/>
        <end position="285"/>
    </location>
</feature>
<protein>
    <submittedName>
        <fullName evidence="2">Uncharacterized protein</fullName>
    </submittedName>
</protein>